<accession>A0A3D8I5Q5</accession>
<dbReference type="Gene3D" id="3.40.190.10">
    <property type="entry name" value="Periplasmic binding protein-like II"/>
    <property type="match status" value="2"/>
</dbReference>
<dbReference type="AlphaFoldDB" id="A0A3D8I5Q5"/>
<evidence type="ECO:0000256" key="1">
    <source>
        <dbReference type="ARBA" id="ARBA00004308"/>
    </source>
</evidence>
<evidence type="ECO:0000313" key="7">
    <source>
        <dbReference type="Proteomes" id="UP000256599"/>
    </source>
</evidence>
<evidence type="ECO:0000256" key="3">
    <source>
        <dbReference type="ARBA" id="ARBA00022475"/>
    </source>
</evidence>
<reference evidence="6 7" key="1">
    <citation type="submission" date="2018-04" db="EMBL/GenBank/DDBJ databases">
        <title>Novel Campyloabacter and Helicobacter Species and Strains.</title>
        <authorList>
            <person name="Mannion A.J."/>
            <person name="Shen Z."/>
            <person name="Fox J.G."/>
        </authorList>
    </citation>
    <scope>NUCLEOTIDE SEQUENCE [LARGE SCALE GENOMIC DNA]</scope>
    <source>
        <strain evidence="6 7">MIT 98-6070</strain>
    </source>
</reference>
<comment type="subcellular location">
    <subcellularLocation>
        <location evidence="1">Endomembrane system</location>
    </subcellularLocation>
</comment>
<keyword evidence="4" id="KW-0997">Cell inner membrane</keyword>
<dbReference type="PANTHER" id="PTHR30024">
    <property type="entry name" value="ALIPHATIC SULFONATES-BINDING PROTEIN-RELATED"/>
    <property type="match status" value="1"/>
</dbReference>
<evidence type="ECO:0000313" key="6">
    <source>
        <dbReference type="EMBL" id="RDU60336.1"/>
    </source>
</evidence>
<gene>
    <name evidence="6" type="ORF">CQA63_03750</name>
</gene>
<dbReference type="GO" id="GO:0012505">
    <property type="term" value="C:endomembrane system"/>
    <property type="evidence" value="ECO:0007669"/>
    <property type="project" value="UniProtKB-SubCell"/>
</dbReference>
<dbReference type="SUPFAM" id="SSF53850">
    <property type="entry name" value="Periplasmic binding protein-like II"/>
    <property type="match status" value="1"/>
</dbReference>
<keyword evidence="3" id="KW-1003">Cell membrane</keyword>
<keyword evidence="5" id="KW-0472">Membrane</keyword>
<dbReference type="Pfam" id="PF13379">
    <property type="entry name" value="NMT1_2"/>
    <property type="match status" value="1"/>
</dbReference>
<name>A0A3D8I5Q5_9HELI</name>
<organism evidence="6 7">
    <name type="scientific">Helicobacter marmotae</name>
    <dbReference type="NCBI Taxonomy" id="152490"/>
    <lineage>
        <taxon>Bacteria</taxon>
        <taxon>Pseudomonadati</taxon>
        <taxon>Campylobacterota</taxon>
        <taxon>Epsilonproteobacteria</taxon>
        <taxon>Campylobacterales</taxon>
        <taxon>Helicobacteraceae</taxon>
        <taxon>Helicobacter</taxon>
    </lineage>
</organism>
<evidence type="ECO:0000256" key="4">
    <source>
        <dbReference type="ARBA" id="ARBA00022519"/>
    </source>
</evidence>
<protein>
    <submittedName>
        <fullName evidence="6">Twin-arginine translocation pathway signal protein</fullName>
    </submittedName>
</protein>
<comment type="caution">
    <text evidence="6">The sequence shown here is derived from an EMBL/GenBank/DDBJ whole genome shotgun (WGS) entry which is preliminary data.</text>
</comment>
<dbReference type="Proteomes" id="UP000256599">
    <property type="component" value="Unassembled WGS sequence"/>
</dbReference>
<dbReference type="InterPro" id="IPR044527">
    <property type="entry name" value="NrtA/CpmA_ABC-bd_dom"/>
</dbReference>
<dbReference type="OrthoDB" id="5516036at2"/>
<dbReference type="CDD" id="cd13553">
    <property type="entry name" value="PBP2_NrtA_CpmA_like"/>
    <property type="match status" value="1"/>
</dbReference>
<dbReference type="RefSeq" id="WP_104699583.1">
    <property type="nucleotide sequence ID" value="NZ_FZPP01000007.1"/>
</dbReference>
<proteinExistence type="predicted"/>
<evidence type="ECO:0000256" key="2">
    <source>
        <dbReference type="ARBA" id="ARBA00022448"/>
    </source>
</evidence>
<keyword evidence="2" id="KW-0813">Transport</keyword>
<keyword evidence="7" id="KW-1185">Reference proteome</keyword>
<dbReference type="PANTHER" id="PTHR30024:SF43">
    <property type="entry name" value="BLL4572 PROTEIN"/>
    <property type="match status" value="1"/>
</dbReference>
<evidence type="ECO:0000256" key="5">
    <source>
        <dbReference type="ARBA" id="ARBA00023136"/>
    </source>
</evidence>
<sequence>MDRRDYLHLSYKAALLAGFSPYVWGVEPQIFKDSKGAIKIGYLPITDHLLIIAKAYRNAAFTPVKFASWADLSEALRSKSIDGAFILTPLALRLRASGLDIKALLAAHRNGSALVVKKGILHNKEIANLKGLKIAIPSRFSTHYLLLCNLLALGNLSINDVKLVDMAPPEMLFALQSSNIDAFIVAEPFCIAAQNASLGDVFILSKDIINNHICCVLSFHNQVLKDRTQEVFALVRDFLSSAAFINSDTKGAAKLSSAFLGQKPALIENLLAINERVVYKHLKLESADIKHTLADMKTYKVDEKITISYEDFVDNSFIDEFLP</sequence>
<dbReference type="EMBL" id="NXLR01000004">
    <property type="protein sequence ID" value="RDU60336.1"/>
    <property type="molecule type" value="Genomic_DNA"/>
</dbReference>